<accession>A0A9Q9DQ38</accession>
<dbReference type="Proteomes" id="UP001056012">
    <property type="component" value="Chromosome 1"/>
</dbReference>
<reference evidence="1" key="1">
    <citation type="submission" date="2021-12" db="EMBL/GenBank/DDBJ databases">
        <title>Curvularia clavata genome.</title>
        <authorList>
            <person name="Cao Y."/>
        </authorList>
    </citation>
    <scope>NUCLEOTIDE SEQUENCE</scope>
    <source>
        <strain evidence="1">Yc1106</strain>
    </source>
</reference>
<dbReference type="AlphaFoldDB" id="A0A9Q9DQ38"/>
<name>A0A9Q9DQ38_CURCL</name>
<organism evidence="1 2">
    <name type="scientific">Curvularia clavata</name>
    <dbReference type="NCBI Taxonomy" id="95742"/>
    <lineage>
        <taxon>Eukaryota</taxon>
        <taxon>Fungi</taxon>
        <taxon>Dikarya</taxon>
        <taxon>Ascomycota</taxon>
        <taxon>Pezizomycotina</taxon>
        <taxon>Dothideomycetes</taxon>
        <taxon>Pleosporomycetidae</taxon>
        <taxon>Pleosporales</taxon>
        <taxon>Pleosporineae</taxon>
        <taxon>Pleosporaceae</taxon>
        <taxon>Curvularia</taxon>
    </lineage>
</organism>
<evidence type="ECO:0000313" key="2">
    <source>
        <dbReference type="Proteomes" id="UP001056012"/>
    </source>
</evidence>
<sequence>MDLPSIAVWMDPASMNAFIEAVSRPTSQAPSRHHSPDLCVTIPDRDSNVAIHLPGSGHLRTAPQEELPPSIALAFTPSPSPTFYIPLSTRGRPRAASRALNQAYNAANVSVGVTPSIASSPIAASTHHTMHGQPYDHDTAAELRTKLCLQMTPGSQVQQVPLMKCADGRVIIDWVVLKNQEMKRMSGKVV</sequence>
<gene>
    <name evidence="1" type="ORF">yc1106_01245</name>
</gene>
<keyword evidence="2" id="KW-1185">Reference proteome</keyword>
<proteinExistence type="predicted"/>
<dbReference type="EMBL" id="CP089274">
    <property type="protein sequence ID" value="USP73971.1"/>
    <property type="molecule type" value="Genomic_DNA"/>
</dbReference>
<evidence type="ECO:0000313" key="1">
    <source>
        <dbReference type="EMBL" id="USP73971.1"/>
    </source>
</evidence>
<protein>
    <submittedName>
        <fullName evidence="1">Uncharacterized protein</fullName>
    </submittedName>
</protein>
<dbReference type="VEuPathDB" id="FungiDB:yc1106_01245"/>